<evidence type="ECO:0000256" key="13">
    <source>
        <dbReference type="RuleBase" id="RU003421"/>
    </source>
</evidence>
<dbReference type="InterPro" id="IPR000073">
    <property type="entry name" value="AB_hydrolase_1"/>
</dbReference>
<evidence type="ECO:0000256" key="7">
    <source>
        <dbReference type="ARBA" id="ARBA00022490"/>
    </source>
</evidence>
<evidence type="ECO:0000256" key="8">
    <source>
        <dbReference type="ARBA" id="ARBA00022670"/>
    </source>
</evidence>
<dbReference type="InterPro" id="IPR005944">
    <property type="entry name" value="Pro_iminopeptidase"/>
</dbReference>
<dbReference type="PRINTS" id="PR00793">
    <property type="entry name" value="PROAMNOPTASE"/>
</dbReference>
<evidence type="ECO:0000256" key="12">
    <source>
        <dbReference type="PIRSR" id="PIRSR006431-1"/>
    </source>
</evidence>
<dbReference type="PRINTS" id="PR00111">
    <property type="entry name" value="ABHYDROLASE"/>
</dbReference>
<evidence type="ECO:0000256" key="2">
    <source>
        <dbReference type="ARBA" id="ARBA00004496"/>
    </source>
</evidence>
<dbReference type="NCBIfam" id="TIGR01249">
    <property type="entry name" value="pro_imino_pep_1"/>
    <property type="match status" value="1"/>
</dbReference>
<feature type="active site" description="Nucleophile" evidence="12">
    <location>
        <position position="125"/>
    </location>
</feature>
<sequence length="330" mass="37189">MDRSAQSPAVGQPNSRRGLYPEIEPNDFGWLAVGGPHEIYWETCGNPKGKAAVVLHGGPGGAINPTMRRFFNPDKWRVALFDQRGCGRSRPNASLEDNTTWSLIQDIERLREHLGVEKWTVFGGSWGSTLALAYAITHPDRVEGLVLRGIFLLTQRELKWFYQDGASHLFPDAWERFKAPIPEAERGDMISAYHRRLTHTDRRVQAEAAAAWSQWEGDTISIRGPEARPPKFNEVDFAIAFARIECHFFANRGFLEEDGWLLKNVDRIRDIPGWIVQGRFDVVTPLESAWALHKAWPEAKFDIVWDAGHASTEPGIIDGLIRATDAAARP</sequence>
<gene>
    <name evidence="16" type="primary">pip</name>
    <name evidence="16" type="ORF">CSW64_15745</name>
</gene>
<feature type="active site" evidence="12">
    <location>
        <position position="281"/>
    </location>
</feature>
<dbReference type="PANTHER" id="PTHR43722">
    <property type="entry name" value="PROLINE IMINOPEPTIDASE"/>
    <property type="match status" value="1"/>
</dbReference>
<keyword evidence="6 11" id="KW-0031">Aminopeptidase</keyword>
<evidence type="ECO:0000256" key="5">
    <source>
        <dbReference type="ARBA" id="ARBA00021843"/>
    </source>
</evidence>
<dbReference type="EMBL" id="CP024201">
    <property type="protein sequence ID" value="ATQ43741.1"/>
    <property type="molecule type" value="Genomic_DNA"/>
</dbReference>
<comment type="subcellular location">
    <subcellularLocation>
        <location evidence="2 11">Cytoplasm</location>
    </subcellularLocation>
</comment>
<reference evidence="16 17" key="1">
    <citation type="submission" date="2017-10" db="EMBL/GenBank/DDBJ databases">
        <title>Genome sequence of Caulobacter mirabilis FWC38.</title>
        <authorList>
            <person name="Fiebig A."/>
            <person name="Crosson S."/>
        </authorList>
    </citation>
    <scope>NUCLEOTIDE SEQUENCE [LARGE SCALE GENOMIC DNA]</scope>
    <source>
        <strain evidence="16 17">FWC 38</strain>
    </source>
</reference>
<accession>A0A2D2B0H8</accession>
<dbReference type="Gene3D" id="3.40.50.1820">
    <property type="entry name" value="alpha/beta hydrolase"/>
    <property type="match status" value="1"/>
</dbReference>
<evidence type="ECO:0000256" key="4">
    <source>
        <dbReference type="ARBA" id="ARBA00012568"/>
    </source>
</evidence>
<evidence type="ECO:0000256" key="6">
    <source>
        <dbReference type="ARBA" id="ARBA00022438"/>
    </source>
</evidence>
<proteinExistence type="inferred from homology"/>
<evidence type="ECO:0000256" key="3">
    <source>
        <dbReference type="ARBA" id="ARBA00010088"/>
    </source>
</evidence>
<feature type="compositionally biased region" description="Polar residues" evidence="14">
    <location>
        <begin position="1"/>
        <end position="15"/>
    </location>
</feature>
<protein>
    <recommendedName>
        <fullName evidence="5 11">Proline iminopeptidase</fullName>
        <shortName evidence="11">PIP</shortName>
        <ecNumber evidence="4 11">3.4.11.5</ecNumber>
    </recommendedName>
    <alternativeName>
        <fullName evidence="10 11">Prolyl aminopeptidase</fullName>
    </alternativeName>
</protein>
<dbReference type="Pfam" id="PF00561">
    <property type="entry name" value="Abhydrolase_1"/>
    <property type="match status" value="1"/>
</dbReference>
<dbReference type="GO" id="GO:0006508">
    <property type="term" value="P:proteolysis"/>
    <property type="evidence" value="ECO:0007669"/>
    <property type="project" value="UniProtKB-KW"/>
</dbReference>
<dbReference type="SUPFAM" id="SSF53474">
    <property type="entry name" value="alpha/beta-Hydrolases"/>
    <property type="match status" value="1"/>
</dbReference>
<evidence type="ECO:0000256" key="9">
    <source>
        <dbReference type="ARBA" id="ARBA00022801"/>
    </source>
</evidence>
<evidence type="ECO:0000313" key="16">
    <source>
        <dbReference type="EMBL" id="ATQ43741.1"/>
    </source>
</evidence>
<evidence type="ECO:0000256" key="11">
    <source>
        <dbReference type="PIRNR" id="PIRNR006431"/>
    </source>
</evidence>
<dbReference type="InterPro" id="IPR029058">
    <property type="entry name" value="AB_hydrolase_fold"/>
</dbReference>
<dbReference type="Proteomes" id="UP000228945">
    <property type="component" value="Chromosome"/>
</dbReference>
<evidence type="ECO:0000256" key="1">
    <source>
        <dbReference type="ARBA" id="ARBA00001585"/>
    </source>
</evidence>
<dbReference type="PANTHER" id="PTHR43722:SF1">
    <property type="entry name" value="PROLINE IMINOPEPTIDASE"/>
    <property type="match status" value="1"/>
</dbReference>
<dbReference type="AlphaFoldDB" id="A0A2D2B0H8"/>
<feature type="domain" description="AB hydrolase-1" evidence="15">
    <location>
        <begin position="53"/>
        <end position="311"/>
    </location>
</feature>
<evidence type="ECO:0000313" key="17">
    <source>
        <dbReference type="Proteomes" id="UP000228945"/>
    </source>
</evidence>
<dbReference type="KEGG" id="cmb:CSW64_15745"/>
<keyword evidence="17" id="KW-1185">Reference proteome</keyword>
<dbReference type="PIRSF" id="PIRSF006431">
    <property type="entry name" value="Pept_S33"/>
    <property type="match status" value="1"/>
</dbReference>
<organism evidence="16 17">
    <name type="scientific">Caulobacter mirabilis</name>
    <dbReference type="NCBI Taxonomy" id="69666"/>
    <lineage>
        <taxon>Bacteria</taxon>
        <taxon>Pseudomonadati</taxon>
        <taxon>Pseudomonadota</taxon>
        <taxon>Alphaproteobacteria</taxon>
        <taxon>Caulobacterales</taxon>
        <taxon>Caulobacteraceae</taxon>
        <taxon>Caulobacter</taxon>
    </lineage>
</organism>
<keyword evidence="8 11" id="KW-0645">Protease</keyword>
<dbReference type="OrthoDB" id="9796770at2"/>
<evidence type="ECO:0000259" key="15">
    <source>
        <dbReference type="Pfam" id="PF00561"/>
    </source>
</evidence>
<evidence type="ECO:0000256" key="14">
    <source>
        <dbReference type="SAM" id="MobiDB-lite"/>
    </source>
</evidence>
<dbReference type="InterPro" id="IPR002410">
    <property type="entry name" value="Peptidase_S33"/>
</dbReference>
<dbReference type="EC" id="3.4.11.5" evidence="4 11"/>
<evidence type="ECO:0000256" key="10">
    <source>
        <dbReference type="ARBA" id="ARBA00029605"/>
    </source>
</evidence>
<feature type="region of interest" description="Disordered" evidence="14">
    <location>
        <begin position="1"/>
        <end position="20"/>
    </location>
</feature>
<dbReference type="GO" id="GO:0005737">
    <property type="term" value="C:cytoplasm"/>
    <property type="evidence" value="ECO:0007669"/>
    <property type="project" value="UniProtKB-SubCell"/>
</dbReference>
<feature type="active site" description="Proton donor" evidence="12">
    <location>
        <position position="309"/>
    </location>
</feature>
<dbReference type="GO" id="GO:0004177">
    <property type="term" value="F:aminopeptidase activity"/>
    <property type="evidence" value="ECO:0007669"/>
    <property type="project" value="UniProtKB-UniRule"/>
</dbReference>
<keyword evidence="7 11" id="KW-0963">Cytoplasm</keyword>
<keyword evidence="9 11" id="KW-0378">Hydrolase</keyword>
<name>A0A2D2B0H8_9CAUL</name>
<dbReference type="RefSeq" id="WP_099622990.1">
    <property type="nucleotide sequence ID" value="NZ_CP024201.1"/>
</dbReference>
<comment type="catalytic activity">
    <reaction evidence="1 11 13">
        <text>Release of N-terminal proline from a peptide.</text>
        <dbReference type="EC" id="3.4.11.5"/>
    </reaction>
</comment>
<comment type="similarity">
    <text evidence="3 11 13">Belongs to the peptidase S33 family.</text>
</comment>